<comment type="function">
    <text evidence="13">Required for the formation of a threonylcarbamoyl group on adenosine at position 37 (t(6)A37) in tRNAs that read codons beginning with adenine.</text>
</comment>
<organism evidence="16 17">
    <name type="scientific">PS1 clade bacterium</name>
    <dbReference type="NCBI Taxonomy" id="2175152"/>
    <lineage>
        <taxon>Bacteria</taxon>
        <taxon>Pseudomonadati</taxon>
        <taxon>Pseudomonadota</taxon>
        <taxon>Alphaproteobacteria</taxon>
        <taxon>PS1 clade</taxon>
    </lineage>
</organism>
<dbReference type="Gene3D" id="3.90.870.10">
    <property type="entry name" value="DHBP synthase"/>
    <property type="match status" value="1"/>
</dbReference>
<accession>A0A368DQR2</accession>
<evidence type="ECO:0000256" key="8">
    <source>
        <dbReference type="ARBA" id="ARBA00022695"/>
    </source>
</evidence>
<feature type="binding site" evidence="14">
    <location>
        <position position="193"/>
    </location>
    <ligand>
        <name>ATP</name>
        <dbReference type="ChEBI" id="CHEBI:30616"/>
    </ligand>
</feature>
<comment type="subcellular location">
    <subcellularLocation>
        <location evidence="1 13">Cytoplasm</location>
    </subcellularLocation>
</comment>
<dbReference type="GO" id="GO:0005737">
    <property type="term" value="C:cytoplasm"/>
    <property type="evidence" value="ECO:0007669"/>
    <property type="project" value="UniProtKB-SubCell"/>
</dbReference>
<dbReference type="InterPro" id="IPR006070">
    <property type="entry name" value="Sua5-like_dom"/>
</dbReference>
<evidence type="ECO:0000256" key="5">
    <source>
        <dbReference type="ARBA" id="ARBA00022490"/>
    </source>
</evidence>
<dbReference type="Proteomes" id="UP000253570">
    <property type="component" value="Unassembled WGS sequence"/>
</dbReference>
<feature type="binding site" evidence="14">
    <location>
        <position position="119"/>
    </location>
    <ligand>
        <name>L-threonine</name>
        <dbReference type="ChEBI" id="CHEBI:57926"/>
    </ligand>
</feature>
<keyword evidence="6 13" id="KW-0808">Transferase</keyword>
<gene>
    <name evidence="16" type="ORF">DBW71_01795</name>
</gene>
<dbReference type="EC" id="2.7.7.87" evidence="3 13"/>
<evidence type="ECO:0000256" key="10">
    <source>
        <dbReference type="ARBA" id="ARBA00022840"/>
    </source>
</evidence>
<dbReference type="PIRSF" id="PIRSF004930">
    <property type="entry name" value="Tln_factor_SUA5"/>
    <property type="match status" value="1"/>
</dbReference>
<dbReference type="Gene3D" id="3.40.50.11030">
    <property type="entry name" value="Threonylcarbamoyl-AMP synthase, C-terminal domain"/>
    <property type="match status" value="1"/>
</dbReference>
<dbReference type="AlphaFoldDB" id="A0A368DQR2"/>
<feature type="domain" description="YrdC-like" evidence="15">
    <location>
        <begin position="10"/>
        <end position="197"/>
    </location>
</feature>
<dbReference type="InterPro" id="IPR017945">
    <property type="entry name" value="DHBP_synth_RibB-like_a/b_dom"/>
</dbReference>
<feature type="binding site" evidence="14">
    <location>
        <position position="141"/>
    </location>
    <ligand>
        <name>ATP</name>
        <dbReference type="ChEBI" id="CHEBI:30616"/>
    </ligand>
</feature>
<dbReference type="InterPro" id="IPR005145">
    <property type="entry name" value="Sua5_C"/>
</dbReference>
<reference evidence="16 17" key="1">
    <citation type="journal article" date="2018" name="Microbiome">
        <title>Fine metagenomic profile of the Mediterranean stratified and mixed water columns revealed by assembly and recruitment.</title>
        <authorList>
            <person name="Haro-Moreno J.M."/>
            <person name="Lopez-Perez M."/>
            <person name="De La Torre J.R."/>
            <person name="Picazo A."/>
            <person name="Camacho A."/>
            <person name="Rodriguez-Valera F."/>
        </authorList>
    </citation>
    <scope>NUCLEOTIDE SEQUENCE [LARGE SCALE GENOMIC DNA]</scope>
    <source>
        <strain evidence="16">MED-G57</strain>
    </source>
</reference>
<evidence type="ECO:0000259" key="15">
    <source>
        <dbReference type="PROSITE" id="PS51163"/>
    </source>
</evidence>
<evidence type="ECO:0000313" key="17">
    <source>
        <dbReference type="Proteomes" id="UP000253570"/>
    </source>
</evidence>
<feature type="binding site" evidence="14">
    <location>
        <position position="149"/>
    </location>
    <ligand>
        <name>ATP</name>
        <dbReference type="ChEBI" id="CHEBI:30616"/>
    </ligand>
</feature>
<evidence type="ECO:0000256" key="9">
    <source>
        <dbReference type="ARBA" id="ARBA00022741"/>
    </source>
</evidence>
<dbReference type="GO" id="GO:0005524">
    <property type="term" value="F:ATP binding"/>
    <property type="evidence" value="ECO:0007669"/>
    <property type="project" value="UniProtKB-UniRule"/>
</dbReference>
<evidence type="ECO:0000256" key="7">
    <source>
        <dbReference type="ARBA" id="ARBA00022694"/>
    </source>
</evidence>
<dbReference type="EMBL" id="QOQD01000003">
    <property type="protein sequence ID" value="RCL74159.1"/>
    <property type="molecule type" value="Genomic_DNA"/>
</dbReference>
<feature type="binding site" evidence="14">
    <location>
        <position position="139"/>
    </location>
    <ligand>
        <name>L-threonine</name>
        <dbReference type="ChEBI" id="CHEBI:57926"/>
    </ligand>
</feature>
<keyword evidence="9 13" id="KW-0547">Nucleotide-binding</keyword>
<dbReference type="PROSITE" id="PS51163">
    <property type="entry name" value="YRDC"/>
    <property type="match status" value="1"/>
</dbReference>
<feature type="binding site" evidence="14">
    <location>
        <position position="32"/>
    </location>
    <ligand>
        <name>L-threonine</name>
        <dbReference type="ChEBI" id="CHEBI:57926"/>
    </ligand>
</feature>
<dbReference type="InterPro" id="IPR038385">
    <property type="entry name" value="Sua5/YwlC_C"/>
</dbReference>
<keyword evidence="8 13" id="KW-0548">Nucleotidyltransferase</keyword>
<evidence type="ECO:0000256" key="12">
    <source>
        <dbReference type="ARBA" id="ARBA00048366"/>
    </source>
</evidence>
<evidence type="ECO:0000256" key="11">
    <source>
        <dbReference type="ARBA" id="ARBA00029774"/>
    </source>
</evidence>
<sequence>MKKTIYKASNVNIKKAVDILNESGVIAFPTETVYGLGGDASCESSIKKIYIIKNRPLHNPLIIHVASLEEAKMIGKLNNTAMKMAKAFWPGPLTLLVEKKRNNGITPAATSNLDSIAIRVPSNPIILKILNTFGKPIAAPSANLSGTVSATNASHVFDDFGDDIEMILDGDKCAHGIESTIVDVRSENIQILREGAITKDQIFKITKLQLDAYDGHKILSPGQLKKHYSPKARVRINVKRPNADEYFITFGEKNNNNHINTINLSSTGDMHKFAHRLYACLRDLDSMNIKKIAISPIPHQGIGRAINDRIKRASK</sequence>
<evidence type="ECO:0000256" key="3">
    <source>
        <dbReference type="ARBA" id="ARBA00012584"/>
    </source>
</evidence>
<dbReference type="NCBIfam" id="TIGR00057">
    <property type="entry name" value="L-threonylcarbamoyladenylate synthase"/>
    <property type="match status" value="1"/>
</dbReference>
<dbReference type="GO" id="GO:0003725">
    <property type="term" value="F:double-stranded RNA binding"/>
    <property type="evidence" value="ECO:0007669"/>
    <property type="project" value="UniProtKB-UniRule"/>
</dbReference>
<comment type="catalytic activity">
    <reaction evidence="12 13">
        <text>L-threonine + hydrogencarbonate + ATP = L-threonylcarbamoyladenylate + diphosphate + H2O</text>
        <dbReference type="Rhea" id="RHEA:36407"/>
        <dbReference type="ChEBI" id="CHEBI:15377"/>
        <dbReference type="ChEBI" id="CHEBI:17544"/>
        <dbReference type="ChEBI" id="CHEBI:30616"/>
        <dbReference type="ChEBI" id="CHEBI:33019"/>
        <dbReference type="ChEBI" id="CHEBI:57926"/>
        <dbReference type="ChEBI" id="CHEBI:73682"/>
        <dbReference type="EC" id="2.7.7.87"/>
    </reaction>
</comment>
<feature type="binding site" evidence="14">
    <location>
        <position position="55"/>
    </location>
    <ligand>
        <name>ATP</name>
        <dbReference type="ChEBI" id="CHEBI:30616"/>
    </ligand>
</feature>
<dbReference type="FunFam" id="3.90.870.10:FF:000009">
    <property type="entry name" value="Threonylcarbamoyl-AMP synthase, putative"/>
    <property type="match status" value="1"/>
</dbReference>
<keyword evidence="5 13" id="KW-0963">Cytoplasm</keyword>
<evidence type="ECO:0000256" key="6">
    <source>
        <dbReference type="ARBA" id="ARBA00022679"/>
    </source>
</evidence>
<evidence type="ECO:0000256" key="2">
    <source>
        <dbReference type="ARBA" id="ARBA00007663"/>
    </source>
</evidence>
<dbReference type="GO" id="GO:0008033">
    <property type="term" value="P:tRNA processing"/>
    <property type="evidence" value="ECO:0007669"/>
    <property type="project" value="UniProtKB-KW"/>
</dbReference>
<proteinExistence type="inferred from homology"/>
<evidence type="ECO:0000256" key="13">
    <source>
        <dbReference type="PIRNR" id="PIRNR004930"/>
    </source>
</evidence>
<dbReference type="Pfam" id="PF03481">
    <property type="entry name" value="Sua5_C"/>
    <property type="match status" value="1"/>
</dbReference>
<comment type="caution">
    <text evidence="16">The sequence shown here is derived from an EMBL/GenBank/DDBJ whole genome shotgun (WGS) entry which is preliminary data.</text>
</comment>
<comment type="similarity">
    <text evidence="2 13">Belongs to the SUA5 family.</text>
</comment>
<name>A0A368DQR2_9PROT</name>
<dbReference type="SUPFAM" id="SSF55821">
    <property type="entry name" value="YrdC/RibB"/>
    <property type="match status" value="1"/>
</dbReference>
<dbReference type="Pfam" id="PF01300">
    <property type="entry name" value="Sua5_yciO_yrdC"/>
    <property type="match status" value="1"/>
</dbReference>
<dbReference type="InterPro" id="IPR050156">
    <property type="entry name" value="TC-AMP_synthase_SUA5"/>
</dbReference>
<dbReference type="GO" id="GO:0006450">
    <property type="term" value="P:regulation of translational fidelity"/>
    <property type="evidence" value="ECO:0007669"/>
    <property type="project" value="TreeGrafter"/>
</dbReference>
<keyword evidence="10 13" id="KW-0067">ATP-binding</keyword>
<evidence type="ECO:0000256" key="4">
    <source>
        <dbReference type="ARBA" id="ARBA00015492"/>
    </source>
</evidence>
<evidence type="ECO:0000256" key="1">
    <source>
        <dbReference type="ARBA" id="ARBA00004496"/>
    </source>
</evidence>
<feature type="binding site" evidence="14">
    <location>
        <position position="64"/>
    </location>
    <ligand>
        <name>L-threonine</name>
        <dbReference type="ChEBI" id="CHEBI:57926"/>
    </ligand>
</feature>
<dbReference type="PANTHER" id="PTHR17490">
    <property type="entry name" value="SUA5"/>
    <property type="match status" value="1"/>
</dbReference>
<dbReference type="GO" id="GO:0000049">
    <property type="term" value="F:tRNA binding"/>
    <property type="evidence" value="ECO:0007669"/>
    <property type="project" value="TreeGrafter"/>
</dbReference>
<protein>
    <recommendedName>
        <fullName evidence="4 13">Threonylcarbamoyl-AMP synthase</fullName>
        <shortName evidence="13">TC-AMP synthase</shortName>
        <ecNumber evidence="3 13">2.7.7.87</ecNumber>
    </recommendedName>
    <alternativeName>
        <fullName evidence="11 13">L-threonylcarbamoyladenylate synthase</fullName>
    </alternativeName>
</protein>
<dbReference type="GO" id="GO:0061710">
    <property type="term" value="F:L-threonylcarbamoyladenylate synthase"/>
    <property type="evidence" value="ECO:0007669"/>
    <property type="project" value="UniProtKB-EC"/>
</dbReference>
<feature type="binding site" evidence="14">
    <location>
        <position position="59"/>
    </location>
    <ligand>
        <name>ATP</name>
        <dbReference type="ChEBI" id="CHEBI:30616"/>
    </ligand>
</feature>
<evidence type="ECO:0000256" key="14">
    <source>
        <dbReference type="PIRSR" id="PIRSR004930-1"/>
    </source>
</evidence>
<keyword evidence="7 13" id="KW-0819">tRNA processing</keyword>
<feature type="binding site" evidence="14">
    <location>
        <position position="179"/>
    </location>
    <ligand>
        <name>L-threonine</name>
        <dbReference type="ChEBI" id="CHEBI:57926"/>
    </ligand>
</feature>
<evidence type="ECO:0000313" key="16">
    <source>
        <dbReference type="EMBL" id="RCL74159.1"/>
    </source>
</evidence>
<dbReference type="InterPro" id="IPR010923">
    <property type="entry name" value="T(6)A37_SUA5"/>
</dbReference>
<feature type="binding site" evidence="14">
    <location>
        <position position="228"/>
    </location>
    <ligand>
        <name>ATP</name>
        <dbReference type="ChEBI" id="CHEBI:30616"/>
    </ligand>
</feature>
<dbReference type="PANTHER" id="PTHR17490:SF16">
    <property type="entry name" value="THREONYLCARBAMOYL-AMP SYNTHASE"/>
    <property type="match status" value="1"/>
</dbReference>